<reference evidence="3" key="1">
    <citation type="journal article" date="2019" name="Int. J. Syst. Evol. Microbiol.">
        <title>The Global Catalogue of Microorganisms (GCM) 10K type strain sequencing project: providing services to taxonomists for standard genome sequencing and annotation.</title>
        <authorList>
            <consortium name="The Broad Institute Genomics Platform"/>
            <consortium name="The Broad Institute Genome Sequencing Center for Infectious Disease"/>
            <person name="Wu L."/>
            <person name="Ma J."/>
        </authorList>
    </citation>
    <scope>NUCLEOTIDE SEQUENCE [LARGE SCALE GENOMIC DNA]</scope>
    <source>
        <strain evidence="3">CCUG 57942</strain>
    </source>
</reference>
<organism evidence="2 3">
    <name type="scientific">Rubritalea tangerina</name>
    <dbReference type="NCBI Taxonomy" id="430798"/>
    <lineage>
        <taxon>Bacteria</taxon>
        <taxon>Pseudomonadati</taxon>
        <taxon>Verrucomicrobiota</taxon>
        <taxon>Verrucomicrobiia</taxon>
        <taxon>Verrucomicrobiales</taxon>
        <taxon>Rubritaleaceae</taxon>
        <taxon>Rubritalea</taxon>
    </lineage>
</organism>
<sequence length="123" mass="14509">MAIPVFIKLLPKLLPAAKLAYEHRDKAVTLYKNIQNWRNKEKANKPLVIEARENLTTEEQFDELRTMISQRDDIITEQSDLLAKLANDLSELSTLTDRLRRRSMWLMRGIYLVIIISVIRWLM</sequence>
<protein>
    <submittedName>
        <fullName evidence="2">Uncharacterized protein</fullName>
    </submittedName>
</protein>
<name>A0ABW4ZEP0_9BACT</name>
<evidence type="ECO:0000256" key="1">
    <source>
        <dbReference type="SAM" id="Phobius"/>
    </source>
</evidence>
<evidence type="ECO:0000313" key="2">
    <source>
        <dbReference type="EMBL" id="MFD2160388.1"/>
    </source>
</evidence>
<feature type="transmembrane region" description="Helical" evidence="1">
    <location>
        <begin position="105"/>
        <end position="122"/>
    </location>
</feature>
<accession>A0ABW4ZEP0</accession>
<evidence type="ECO:0000313" key="3">
    <source>
        <dbReference type="Proteomes" id="UP001597389"/>
    </source>
</evidence>
<keyword evidence="1" id="KW-0812">Transmembrane</keyword>
<comment type="caution">
    <text evidence="2">The sequence shown here is derived from an EMBL/GenBank/DDBJ whole genome shotgun (WGS) entry which is preliminary data.</text>
</comment>
<proteinExistence type="predicted"/>
<dbReference type="EMBL" id="JBHUJB010000079">
    <property type="protein sequence ID" value="MFD2160388.1"/>
    <property type="molecule type" value="Genomic_DNA"/>
</dbReference>
<dbReference type="Proteomes" id="UP001597389">
    <property type="component" value="Unassembled WGS sequence"/>
</dbReference>
<keyword evidence="1" id="KW-0472">Membrane</keyword>
<gene>
    <name evidence="2" type="ORF">ACFSW8_15905</name>
</gene>
<dbReference type="RefSeq" id="WP_377178744.1">
    <property type="nucleotide sequence ID" value="NZ_JBHUJB010000079.1"/>
</dbReference>
<keyword evidence="3" id="KW-1185">Reference proteome</keyword>
<keyword evidence="1" id="KW-1133">Transmembrane helix</keyword>